<comment type="similarity">
    <text evidence="2">Belongs to the VgrG protein family.</text>
</comment>
<keyword evidence="7" id="KW-1185">Reference proteome</keyword>
<dbReference type="SUPFAM" id="SSF69279">
    <property type="entry name" value="Phage tail proteins"/>
    <property type="match status" value="2"/>
</dbReference>
<dbReference type="RefSeq" id="WP_187724756.1">
    <property type="nucleotide sequence ID" value="NZ_CP060783.1"/>
</dbReference>
<proteinExistence type="inferred from homology"/>
<evidence type="ECO:0000259" key="4">
    <source>
        <dbReference type="Pfam" id="PF04717"/>
    </source>
</evidence>
<keyword evidence="3" id="KW-0964">Secreted</keyword>
<evidence type="ECO:0000259" key="5">
    <source>
        <dbReference type="Pfam" id="PF22178"/>
    </source>
</evidence>
<dbReference type="InterPro" id="IPR006531">
    <property type="entry name" value="Gp5/Vgr_OB"/>
</dbReference>
<dbReference type="Pfam" id="PF05954">
    <property type="entry name" value="Phage_GPD"/>
    <property type="match status" value="1"/>
</dbReference>
<dbReference type="Pfam" id="PF04717">
    <property type="entry name" value="Phage_base_V"/>
    <property type="match status" value="1"/>
</dbReference>
<dbReference type="Gene3D" id="2.40.50.230">
    <property type="entry name" value="Gp5 N-terminal domain"/>
    <property type="match status" value="1"/>
</dbReference>
<evidence type="ECO:0000256" key="2">
    <source>
        <dbReference type="ARBA" id="ARBA00005558"/>
    </source>
</evidence>
<evidence type="ECO:0000256" key="3">
    <source>
        <dbReference type="ARBA" id="ARBA00022525"/>
    </source>
</evidence>
<dbReference type="Proteomes" id="UP000516028">
    <property type="component" value="Chromosome"/>
</dbReference>
<protein>
    <submittedName>
        <fullName evidence="6">Type VI secretion system tip protein VgrG</fullName>
    </submittedName>
</protein>
<dbReference type="PANTHER" id="PTHR32305:SF15">
    <property type="entry name" value="PROTEIN RHSA-RELATED"/>
    <property type="match status" value="1"/>
</dbReference>
<dbReference type="InterPro" id="IPR017847">
    <property type="entry name" value="T6SS_RhsGE_Vgr_subset"/>
</dbReference>
<dbReference type="AlphaFoldDB" id="A0A7H0GLJ8"/>
<reference evidence="6 7" key="1">
    <citation type="submission" date="2020-08" db="EMBL/GenBank/DDBJ databases">
        <title>Genome sequence of Diaphorobacter aerolatus KACC 16536T.</title>
        <authorList>
            <person name="Hyun D.-W."/>
            <person name="Bae J.-W."/>
        </authorList>
    </citation>
    <scope>NUCLEOTIDE SEQUENCE [LARGE SCALE GENOMIC DNA]</scope>
    <source>
        <strain evidence="6 7">KACC 16536</strain>
    </source>
</reference>
<dbReference type="EMBL" id="CP060783">
    <property type="protein sequence ID" value="QNP49164.1"/>
    <property type="molecule type" value="Genomic_DNA"/>
</dbReference>
<dbReference type="KEGG" id="daer:H9K75_03285"/>
<dbReference type="Pfam" id="PF22178">
    <property type="entry name" value="Gp5_trimer_C"/>
    <property type="match status" value="1"/>
</dbReference>
<organism evidence="6 7">
    <name type="scientific">Diaphorobacter aerolatus</name>
    <dbReference type="NCBI Taxonomy" id="1288495"/>
    <lineage>
        <taxon>Bacteria</taxon>
        <taxon>Pseudomonadati</taxon>
        <taxon>Pseudomonadota</taxon>
        <taxon>Betaproteobacteria</taxon>
        <taxon>Burkholderiales</taxon>
        <taxon>Comamonadaceae</taxon>
        <taxon>Diaphorobacter</taxon>
    </lineage>
</organism>
<dbReference type="Gene3D" id="3.55.50.10">
    <property type="entry name" value="Baseplate protein-like domains"/>
    <property type="match status" value="1"/>
</dbReference>
<dbReference type="PANTHER" id="PTHR32305">
    <property type="match status" value="1"/>
</dbReference>
<dbReference type="NCBIfam" id="TIGR03361">
    <property type="entry name" value="VI_Rhs_Vgr"/>
    <property type="match status" value="1"/>
</dbReference>
<feature type="domain" description="Gp5/Type VI secretion system Vgr protein OB-fold" evidence="4">
    <location>
        <begin position="442"/>
        <end position="509"/>
    </location>
</feature>
<evidence type="ECO:0000256" key="1">
    <source>
        <dbReference type="ARBA" id="ARBA00004613"/>
    </source>
</evidence>
<name>A0A7H0GLJ8_9BURK</name>
<dbReference type="Gene3D" id="4.10.220.110">
    <property type="match status" value="1"/>
</dbReference>
<dbReference type="NCBIfam" id="TIGR01646">
    <property type="entry name" value="vgr_GE"/>
    <property type="match status" value="1"/>
</dbReference>
<dbReference type="SUPFAM" id="SSF69349">
    <property type="entry name" value="Phage fibre proteins"/>
    <property type="match status" value="1"/>
</dbReference>
<dbReference type="InterPro" id="IPR050708">
    <property type="entry name" value="T6SS_VgrG/RHS"/>
</dbReference>
<evidence type="ECO:0000313" key="7">
    <source>
        <dbReference type="Proteomes" id="UP000516028"/>
    </source>
</evidence>
<dbReference type="InterPro" id="IPR054030">
    <property type="entry name" value="Gp5_Vgr_C"/>
</dbReference>
<dbReference type="SUPFAM" id="SSF69255">
    <property type="entry name" value="gp5 N-terminal domain-like"/>
    <property type="match status" value="1"/>
</dbReference>
<dbReference type="GO" id="GO:0005576">
    <property type="term" value="C:extracellular region"/>
    <property type="evidence" value="ECO:0007669"/>
    <property type="project" value="UniProtKB-SubCell"/>
</dbReference>
<accession>A0A7H0GLJ8</accession>
<dbReference type="InterPro" id="IPR037026">
    <property type="entry name" value="Vgr_OB-fold_dom_sf"/>
</dbReference>
<evidence type="ECO:0000313" key="6">
    <source>
        <dbReference type="EMBL" id="QNP49164.1"/>
    </source>
</evidence>
<dbReference type="InterPro" id="IPR006533">
    <property type="entry name" value="T6SS_Vgr_RhsGE"/>
</dbReference>
<gene>
    <name evidence="6" type="primary">tssI</name>
    <name evidence="6" type="ORF">H9K75_03285</name>
</gene>
<comment type="subcellular location">
    <subcellularLocation>
        <location evidence="1">Secreted</location>
    </subcellularLocation>
</comment>
<dbReference type="Gene3D" id="2.30.110.50">
    <property type="match status" value="1"/>
</dbReference>
<feature type="domain" description="Gp5/Type VI secretion system Vgr C-terminal trimerisation" evidence="5">
    <location>
        <begin position="523"/>
        <end position="624"/>
    </location>
</feature>
<sequence length="771" mass="85357">MAAQEFRIESDSPVKADLMFWCIAGYECVGRPSAYELRILSKNGSINARQILGHAFDVVMGFDDESGAMHERHAQGYAVRFAQLSKIGRYFQYHVTLRSWFALLSKRVNSRIFQEQTVLEVMDEVLESSSAKQVRKVDKDNVIASHPPRRYCVQHQEKDDAFIARLLEDEGIYYWFDAHDAPGTMHLSDTSTVAHSTLPAAAQLKQWPYQAGTQPRFNELFYFTAVNQAGSGAYASRDSDFKVIGKKLLGDKSDPDSHELADMEVFEFPGGYFNPDDREGHARLRMEELAARRELYDGRTNWADVAVGKSFEYAGAETGGAPEGDYLIVGCVLCVRQPGYEGVDGSRQIEVLHEQMLALILEHALDNPLFGAAVDVRHNWLEIQLREVISAGVNDNGQGRFGITALQAQVPYRPPRLTPRPTMPGPQSAIVVGPEGDEIFADPHGRVKVQFHWDRYGESDENSTCWVRVSQPWAGKGWGAYFIPRIGQEVIVDFLNGDPDRPIIIGRVYNNEQTLPFASHTQSGIKTRSTPDGDTSTFNELRFEDAKGKEQIHVHAEKDLDVLVEKMETRKVGTNRYTKIAGVCQTSVGGKRTVDVGGNDFLKVVKDQEITIVGFKKEVVEKSTTFISTFDWTAVATNMYMNCNSFYSLNAVAISSVATATYSIDTPSYQLSAPMVTVDATTLMQSASETQSLQGGNLLEMGANDVIVSGNDSILLQVGDSSITIKPHEVLIDAKTIMLNGHNIQLAAKLNIAARASTEVKIDAGVVKINA</sequence>